<dbReference type="GO" id="GO:0005840">
    <property type="term" value="C:ribosome"/>
    <property type="evidence" value="ECO:0007669"/>
    <property type="project" value="UniProtKB-KW"/>
</dbReference>
<dbReference type="Gene3D" id="3.40.630.30">
    <property type="match status" value="1"/>
</dbReference>
<dbReference type="InterPro" id="IPR043690">
    <property type="entry name" value="RimI"/>
</dbReference>
<name>A0ABS5DZI7_9BURK</name>
<evidence type="ECO:0000313" key="3">
    <source>
        <dbReference type="EMBL" id="MBQ0936571.1"/>
    </source>
</evidence>
<keyword evidence="3" id="KW-0689">Ribosomal protein</keyword>
<reference evidence="3 4" key="1">
    <citation type="submission" date="2021-04" db="EMBL/GenBank/DDBJ databases">
        <title>The genome sequence of type strain Ideonella paludis KCTC 32238.</title>
        <authorList>
            <person name="Liu Y."/>
        </authorList>
    </citation>
    <scope>NUCLEOTIDE SEQUENCE [LARGE SCALE GENOMIC DNA]</scope>
    <source>
        <strain evidence="3 4">KCTC 32238</strain>
    </source>
</reference>
<dbReference type="NCBIfam" id="TIGR01575">
    <property type="entry name" value="rimI"/>
    <property type="match status" value="1"/>
</dbReference>
<dbReference type="InterPro" id="IPR000182">
    <property type="entry name" value="GNAT_dom"/>
</dbReference>
<dbReference type="EC" id="2.3.1.266" evidence="1"/>
<comment type="catalytic activity">
    <reaction evidence="1">
        <text>N-terminal L-alanyl-[ribosomal protein bS18] + acetyl-CoA = N-terminal N(alpha)-acetyl-L-alanyl-[ribosomal protein bS18] + CoA + H(+)</text>
        <dbReference type="Rhea" id="RHEA:43756"/>
        <dbReference type="Rhea" id="RHEA-COMP:10676"/>
        <dbReference type="Rhea" id="RHEA-COMP:10677"/>
        <dbReference type="ChEBI" id="CHEBI:15378"/>
        <dbReference type="ChEBI" id="CHEBI:57287"/>
        <dbReference type="ChEBI" id="CHEBI:57288"/>
        <dbReference type="ChEBI" id="CHEBI:64718"/>
        <dbReference type="ChEBI" id="CHEBI:83683"/>
        <dbReference type="EC" id="2.3.1.266"/>
    </reaction>
</comment>
<dbReference type="InterPro" id="IPR050276">
    <property type="entry name" value="MshD_Acetyltransferase"/>
</dbReference>
<keyword evidence="1" id="KW-0012">Acyltransferase</keyword>
<accession>A0ABS5DZI7</accession>
<dbReference type="InterPro" id="IPR016181">
    <property type="entry name" value="Acyl_CoA_acyltransferase"/>
</dbReference>
<keyword evidence="4" id="KW-1185">Reference proteome</keyword>
<dbReference type="Proteomes" id="UP000672097">
    <property type="component" value="Unassembled WGS sequence"/>
</dbReference>
<dbReference type="Pfam" id="PF00583">
    <property type="entry name" value="Acetyltransf_1"/>
    <property type="match status" value="1"/>
</dbReference>
<protein>
    <recommendedName>
        <fullName evidence="1">[Ribosomal protein bS18]-alanine N-acetyltransferase</fullName>
        <ecNumber evidence="1">2.3.1.266</ecNumber>
    </recommendedName>
</protein>
<evidence type="ECO:0000313" key="4">
    <source>
        <dbReference type="Proteomes" id="UP000672097"/>
    </source>
</evidence>
<dbReference type="PANTHER" id="PTHR43617:SF35">
    <property type="entry name" value="[RIBOSOMAL PROTEIN BS18]-ALANINE N-ACETYLTRANSFERASE"/>
    <property type="match status" value="1"/>
</dbReference>
<dbReference type="SUPFAM" id="SSF55729">
    <property type="entry name" value="Acyl-CoA N-acyltransferases (Nat)"/>
    <property type="match status" value="1"/>
</dbReference>
<feature type="domain" description="N-acetyltransferase" evidence="2">
    <location>
        <begin position="1"/>
        <end position="152"/>
    </location>
</feature>
<dbReference type="PANTHER" id="PTHR43617">
    <property type="entry name" value="L-AMINO ACID N-ACETYLTRANSFERASE"/>
    <property type="match status" value="1"/>
</dbReference>
<comment type="function">
    <text evidence="1">Acetylates the N-terminal alanine of ribosomal protein bS18.</text>
</comment>
<comment type="caution">
    <text evidence="3">The sequence shown here is derived from an EMBL/GenBank/DDBJ whole genome shotgun (WGS) entry which is preliminary data.</text>
</comment>
<dbReference type="HAMAP" id="MF_02210">
    <property type="entry name" value="RimI"/>
    <property type="match status" value="1"/>
</dbReference>
<gene>
    <name evidence="1 3" type="primary">rimI</name>
    <name evidence="3" type="ORF">KAK11_14635</name>
</gene>
<evidence type="ECO:0000256" key="1">
    <source>
        <dbReference type="HAMAP-Rule" id="MF_02210"/>
    </source>
</evidence>
<dbReference type="CDD" id="cd04301">
    <property type="entry name" value="NAT_SF"/>
    <property type="match status" value="1"/>
</dbReference>
<feature type="active site" description="Proton donor" evidence="1">
    <location>
        <position position="119"/>
    </location>
</feature>
<dbReference type="EMBL" id="JAGQDG010000005">
    <property type="protein sequence ID" value="MBQ0936571.1"/>
    <property type="molecule type" value="Genomic_DNA"/>
</dbReference>
<organism evidence="3 4">
    <name type="scientific">Ideonella paludis</name>
    <dbReference type="NCBI Taxonomy" id="1233411"/>
    <lineage>
        <taxon>Bacteria</taxon>
        <taxon>Pseudomonadati</taxon>
        <taxon>Pseudomonadota</taxon>
        <taxon>Betaproteobacteria</taxon>
        <taxon>Burkholderiales</taxon>
        <taxon>Sphaerotilaceae</taxon>
        <taxon>Ideonella</taxon>
    </lineage>
</organism>
<dbReference type="InterPro" id="IPR006464">
    <property type="entry name" value="AcTrfase_RimI/Ard1"/>
</dbReference>
<feature type="binding site" evidence="1">
    <location>
        <position position="112"/>
    </location>
    <ligand>
        <name>acetyl-CoA</name>
        <dbReference type="ChEBI" id="CHEBI:57288"/>
    </ligand>
</feature>
<keyword evidence="3" id="KW-0687">Ribonucleoprotein</keyword>
<comment type="caution">
    <text evidence="1">Lacks conserved residue(s) required for the propagation of feature annotation.</text>
</comment>
<comment type="similarity">
    <text evidence="1">Belongs to the acetyltransferase family. RimI subfamily.</text>
</comment>
<dbReference type="PROSITE" id="PS51186">
    <property type="entry name" value="GNAT"/>
    <property type="match status" value="1"/>
</dbReference>
<comment type="subcellular location">
    <subcellularLocation>
        <location evidence="1">Cytoplasm</location>
    </subcellularLocation>
</comment>
<keyword evidence="1" id="KW-0808">Transferase</keyword>
<evidence type="ECO:0000259" key="2">
    <source>
        <dbReference type="PROSITE" id="PS51186"/>
    </source>
</evidence>
<keyword evidence="1" id="KW-0963">Cytoplasm</keyword>
<sequence length="161" mass="18261">MSVADLDTVMAIEPRAYPYPWSRGNFTDSLASGYLAWMLEASTEAPRRAERDTECLGYYVAMLGFEEMHLLNITVKPEAQGRGHAVSLLNHLAERSREAQVHSLWLEVRRSNARARAVYQRWGFAEMGVRRGYYPAAGGQREDAVLMSWRLNQESLGHALD</sequence>
<feature type="active site" description="Proton acceptor" evidence="1">
    <location>
        <position position="107"/>
    </location>
</feature>
<proteinExistence type="inferred from homology"/>